<dbReference type="EMBL" id="ML978163">
    <property type="protein sequence ID" value="KAF2033946.1"/>
    <property type="molecule type" value="Genomic_DNA"/>
</dbReference>
<evidence type="ECO:0000313" key="2">
    <source>
        <dbReference type="EMBL" id="KAF2033946.1"/>
    </source>
</evidence>
<evidence type="ECO:0000313" key="3">
    <source>
        <dbReference type="Proteomes" id="UP000799777"/>
    </source>
</evidence>
<dbReference type="AlphaFoldDB" id="A0A9P4LNK6"/>
<keyword evidence="3" id="KW-1185">Reference proteome</keyword>
<accession>A0A9P4LNK6</accession>
<dbReference type="OrthoDB" id="3792834at2759"/>
<proteinExistence type="predicted"/>
<feature type="compositionally biased region" description="Basic residues" evidence="1">
    <location>
        <begin position="97"/>
        <end position="106"/>
    </location>
</feature>
<gene>
    <name evidence="2" type="ORF">EK21DRAFT_108363</name>
</gene>
<feature type="region of interest" description="Disordered" evidence="1">
    <location>
        <begin position="1"/>
        <end position="40"/>
    </location>
</feature>
<reference evidence="2" key="1">
    <citation type="journal article" date="2020" name="Stud. Mycol.">
        <title>101 Dothideomycetes genomes: a test case for predicting lifestyles and emergence of pathogens.</title>
        <authorList>
            <person name="Haridas S."/>
            <person name="Albert R."/>
            <person name="Binder M."/>
            <person name="Bloem J."/>
            <person name="Labutti K."/>
            <person name="Salamov A."/>
            <person name="Andreopoulos B."/>
            <person name="Baker S."/>
            <person name="Barry K."/>
            <person name="Bills G."/>
            <person name="Bluhm B."/>
            <person name="Cannon C."/>
            <person name="Castanera R."/>
            <person name="Culley D."/>
            <person name="Daum C."/>
            <person name="Ezra D."/>
            <person name="Gonzalez J."/>
            <person name="Henrissat B."/>
            <person name="Kuo A."/>
            <person name="Liang C."/>
            <person name="Lipzen A."/>
            <person name="Lutzoni F."/>
            <person name="Magnuson J."/>
            <person name="Mondo S."/>
            <person name="Nolan M."/>
            <person name="Ohm R."/>
            <person name="Pangilinan J."/>
            <person name="Park H.-J."/>
            <person name="Ramirez L."/>
            <person name="Alfaro M."/>
            <person name="Sun H."/>
            <person name="Tritt A."/>
            <person name="Yoshinaga Y."/>
            <person name="Zwiers L.-H."/>
            <person name="Turgeon B."/>
            <person name="Goodwin S."/>
            <person name="Spatafora J."/>
            <person name="Crous P."/>
            <person name="Grigoriev I."/>
        </authorList>
    </citation>
    <scope>NUCLEOTIDE SEQUENCE</scope>
    <source>
        <strain evidence="2">CBS 110217</strain>
    </source>
</reference>
<dbReference type="Proteomes" id="UP000799777">
    <property type="component" value="Unassembled WGS sequence"/>
</dbReference>
<evidence type="ECO:0000256" key="1">
    <source>
        <dbReference type="SAM" id="MobiDB-lite"/>
    </source>
</evidence>
<name>A0A9P4LNK6_9PLEO</name>
<sequence length="487" mass="55233">MAAKKRGGGVQKGVGSRGGGRSQSHRVYSASPAPIAYAGGPVPRLKLKLRTPAPEAQFHQNVIDFSQQATDVVEEEDDEQEEELPIAQPSQPSPPKTRGRRVRKPKKYEDYVVGSEMDHEIETSTVNKVDSSDDGAEYQMRSTPPSFDTRRQEQQNQPRKRSGARNLNHDVYSDPDPRPNLLTLRNTSSSTVTPSSPAIRQTRNDSDLNPDDNVFRIMKMLTGSSRIVIDLPDLEETPGVKKPYSAPFLMHLYLAAYAGANWNICDLIADTWIRAFHKLRKRAARERFEFWRPNKPFLARLPGEYAPQKEWASKLRTQDPLLADDVTDFHAHLLNLLYQRTAPDCGARSLWADTMALRGGKLEDAMTKDKQRKKKDGRTWHPDLVYDIMLTGLRLCRRKLTLKIEESVEGAWCQRYHEHGKHGRSCYREMAAMRDPENSDEDEVEQLIQQAMDVDMENGGDAKHVTFQEFADGEMIDVDAEGDSDDE</sequence>
<feature type="compositionally biased region" description="Low complexity" evidence="1">
    <location>
        <begin position="187"/>
        <end position="197"/>
    </location>
</feature>
<feature type="compositionally biased region" description="Gly residues" evidence="1">
    <location>
        <begin position="8"/>
        <end position="21"/>
    </location>
</feature>
<organism evidence="2 3">
    <name type="scientific">Setomelanomma holmii</name>
    <dbReference type="NCBI Taxonomy" id="210430"/>
    <lineage>
        <taxon>Eukaryota</taxon>
        <taxon>Fungi</taxon>
        <taxon>Dikarya</taxon>
        <taxon>Ascomycota</taxon>
        <taxon>Pezizomycotina</taxon>
        <taxon>Dothideomycetes</taxon>
        <taxon>Pleosporomycetidae</taxon>
        <taxon>Pleosporales</taxon>
        <taxon>Pleosporineae</taxon>
        <taxon>Phaeosphaeriaceae</taxon>
        <taxon>Setomelanomma</taxon>
    </lineage>
</organism>
<feature type="region of interest" description="Disordered" evidence="1">
    <location>
        <begin position="66"/>
        <end position="211"/>
    </location>
</feature>
<feature type="compositionally biased region" description="Acidic residues" evidence="1">
    <location>
        <begin position="72"/>
        <end position="84"/>
    </location>
</feature>
<comment type="caution">
    <text evidence="2">The sequence shown here is derived from an EMBL/GenBank/DDBJ whole genome shotgun (WGS) entry which is preliminary data.</text>
</comment>
<protein>
    <submittedName>
        <fullName evidence="2">Uncharacterized protein</fullName>
    </submittedName>
</protein>
<feature type="compositionally biased region" description="Basic and acidic residues" evidence="1">
    <location>
        <begin position="167"/>
        <end position="177"/>
    </location>
</feature>